<keyword evidence="1" id="KW-1133">Transmembrane helix</keyword>
<dbReference type="KEGG" id="tal:Thal_0588"/>
<organism evidence="3 4">
    <name type="scientific">Thermocrinis albus (strain DSM 14484 / JCM 11386 / HI 11/12)</name>
    <dbReference type="NCBI Taxonomy" id="638303"/>
    <lineage>
        <taxon>Bacteria</taxon>
        <taxon>Pseudomonadati</taxon>
        <taxon>Aquificota</taxon>
        <taxon>Aquificia</taxon>
        <taxon>Aquificales</taxon>
        <taxon>Aquificaceae</taxon>
        <taxon>Thermocrinis</taxon>
    </lineage>
</organism>
<dbReference type="Gene3D" id="3.40.30.10">
    <property type="entry name" value="Glutaredoxin"/>
    <property type="match status" value="1"/>
</dbReference>
<dbReference type="eggNOG" id="COG0526">
    <property type="taxonomic scope" value="Bacteria"/>
</dbReference>
<accession>D3SPY5</accession>
<dbReference type="STRING" id="638303.Thal_0588"/>
<dbReference type="AlphaFoldDB" id="D3SPY5"/>
<sequence>MVWEGILKGVFFILLIVTFLALAFKVYVVWRGKKMVGERVKELEEGIVYFFSERCGACKRMEKEIEELEKNWKVVRVDVFSPEGHERAKALGVMATPTTLLVKRGRIIKVLVGVQKAEKIKDMMKTNNC</sequence>
<dbReference type="Proteomes" id="UP000002043">
    <property type="component" value="Chromosome"/>
</dbReference>
<dbReference type="Pfam" id="PF00085">
    <property type="entry name" value="Thioredoxin"/>
    <property type="match status" value="1"/>
</dbReference>
<keyword evidence="1" id="KW-0472">Membrane</keyword>
<evidence type="ECO:0000259" key="2">
    <source>
        <dbReference type="Pfam" id="PF00085"/>
    </source>
</evidence>
<dbReference type="OrthoDB" id="14244at2"/>
<dbReference type="RefSeq" id="WP_012991629.1">
    <property type="nucleotide sequence ID" value="NC_013894.1"/>
</dbReference>
<keyword evidence="4" id="KW-1185">Reference proteome</keyword>
<evidence type="ECO:0000256" key="1">
    <source>
        <dbReference type="SAM" id="Phobius"/>
    </source>
</evidence>
<proteinExistence type="predicted"/>
<dbReference type="CDD" id="cd02947">
    <property type="entry name" value="TRX_family"/>
    <property type="match status" value="1"/>
</dbReference>
<protein>
    <recommendedName>
        <fullName evidence="2">Thioredoxin domain-containing protein</fullName>
    </recommendedName>
</protein>
<feature type="domain" description="Thioredoxin" evidence="2">
    <location>
        <begin position="42"/>
        <end position="125"/>
    </location>
</feature>
<keyword evidence="1" id="KW-0812">Transmembrane</keyword>
<name>D3SPY5_THEAH</name>
<dbReference type="HOGENOM" id="CLU_090389_15_0_0"/>
<dbReference type="InterPro" id="IPR013766">
    <property type="entry name" value="Thioredoxin_domain"/>
</dbReference>
<evidence type="ECO:0000313" key="3">
    <source>
        <dbReference type="EMBL" id="ADC89222.1"/>
    </source>
</evidence>
<feature type="transmembrane region" description="Helical" evidence="1">
    <location>
        <begin position="6"/>
        <end position="30"/>
    </location>
</feature>
<gene>
    <name evidence="3" type="ordered locus">Thal_0588</name>
</gene>
<dbReference type="EMBL" id="CP001931">
    <property type="protein sequence ID" value="ADC89222.1"/>
    <property type="molecule type" value="Genomic_DNA"/>
</dbReference>
<reference evidence="4" key="1">
    <citation type="journal article" date="2010" name="Stand. Genomic Sci.">
        <title>Complete genome sequence of Thermocrinis albus type strain (HI 11/12T).</title>
        <authorList>
            <person name="Wirth R."/>
            <person name="Sikorski J."/>
            <person name="Brambilla E."/>
            <person name="Misra M."/>
            <person name="Lapidus A."/>
            <person name="Copeland A."/>
            <person name="Nolan M."/>
            <person name="Lucas S."/>
            <person name="Chen F."/>
            <person name="Tice H."/>
            <person name="Cheng J.F."/>
            <person name="Han C."/>
            <person name="Detter J.C."/>
            <person name="Tapia R."/>
            <person name="Bruce D."/>
            <person name="Goodwin L."/>
            <person name="Pitluck S."/>
            <person name="Pati A."/>
            <person name="Anderson I."/>
            <person name="Ivanova N."/>
            <person name="Mavromatis K."/>
            <person name="Mikhailova N."/>
            <person name="Chen A."/>
            <person name="Palaniappan K."/>
            <person name="Bilek Y."/>
            <person name="Hader T."/>
            <person name="Land M."/>
            <person name="Hauser L."/>
            <person name="Chang Y.J."/>
            <person name="Jeffries C.D."/>
            <person name="Tindall B.J."/>
            <person name="Rohde M."/>
            <person name="Goker M."/>
            <person name="Bristow J."/>
            <person name="Eisen J.A."/>
            <person name="Markowitz V."/>
            <person name="Hugenholtz P."/>
            <person name="Kyrpides N.C."/>
            <person name="Klenk H.P."/>
        </authorList>
    </citation>
    <scope>NUCLEOTIDE SEQUENCE [LARGE SCALE GENOMIC DNA]</scope>
    <source>
        <strain evidence="4">DSM 14484 / JCM 11386 / HI 11/12</strain>
    </source>
</reference>
<dbReference type="InterPro" id="IPR036249">
    <property type="entry name" value="Thioredoxin-like_sf"/>
</dbReference>
<dbReference type="SUPFAM" id="SSF52833">
    <property type="entry name" value="Thioredoxin-like"/>
    <property type="match status" value="1"/>
</dbReference>
<evidence type="ECO:0000313" key="4">
    <source>
        <dbReference type="Proteomes" id="UP000002043"/>
    </source>
</evidence>